<dbReference type="PANTHER" id="PTHR12313">
    <property type="entry name" value="E3 UBIQUITIN-PROTEIN LIGASE RNF5-RELATED"/>
    <property type="match status" value="1"/>
</dbReference>
<evidence type="ECO:0000313" key="15">
    <source>
        <dbReference type="EMBL" id="KAJ3442580.1"/>
    </source>
</evidence>
<evidence type="ECO:0000256" key="7">
    <source>
        <dbReference type="ARBA" id="ARBA00022771"/>
    </source>
</evidence>
<sequence>MSIIQDLSLELKWCSICGKYELLAHDSWKTLQLKNGFYYFGNNIPLSLPFKPEPENSKITEKVKKEQEEKKENKLKVVCSNAAQRNYELFQQFFQNLQTKKQQEQKEITETQNINENSIDIIELNEEEEQEETKNQQKENEKQKEQEKEKEKEKQKQKQKEKQKQKKDIGQCGICYNFATEPVLTVCGHLFCWSCLKNHFDGENSKCPTCGNDLQEDKDIIPVYGNSTVPNVTTKNNSQHKNNHDQNATGEITEIKSIPQRPKARRNRPSRRHRKRQQQNNPQNQQFMRPNFQISTGIFGMQMGVFPGLNFSVSTNQRIRNRANEVDLDSGEEQIDQENQQPQNKFANTLLLFVGIILFFILSVL</sequence>
<comment type="catalytic activity">
    <reaction evidence="1">
        <text>S-ubiquitinyl-[E2 ubiquitin-conjugating enzyme]-L-cysteine + [acceptor protein]-L-lysine = [E2 ubiquitin-conjugating enzyme]-L-cysteine + N(6)-ubiquitinyl-[acceptor protein]-L-lysine.</text>
        <dbReference type="EC" id="2.3.2.27"/>
    </reaction>
</comment>
<evidence type="ECO:0000256" key="5">
    <source>
        <dbReference type="ARBA" id="ARBA00022679"/>
    </source>
</evidence>
<evidence type="ECO:0000259" key="14">
    <source>
        <dbReference type="PROSITE" id="PS50089"/>
    </source>
</evidence>
<comment type="caution">
    <text evidence="15">The sequence shown here is derived from an EMBL/GenBank/DDBJ whole genome shotgun (WGS) entry which is preliminary data.</text>
</comment>
<evidence type="ECO:0000256" key="11">
    <source>
        <dbReference type="PROSITE-ProRule" id="PRU00175"/>
    </source>
</evidence>
<dbReference type="SUPFAM" id="SSF57850">
    <property type="entry name" value="RING/U-box"/>
    <property type="match status" value="1"/>
</dbReference>
<keyword evidence="9" id="KW-0862">Zinc</keyword>
<proteinExistence type="predicted"/>
<evidence type="ECO:0000256" key="9">
    <source>
        <dbReference type="ARBA" id="ARBA00022833"/>
    </source>
</evidence>
<feature type="compositionally biased region" description="Basic and acidic residues" evidence="12">
    <location>
        <begin position="132"/>
        <end position="163"/>
    </location>
</feature>
<dbReference type="InterPro" id="IPR018957">
    <property type="entry name" value="Znf_C3HC4_RING-type"/>
</dbReference>
<keyword evidence="6" id="KW-0479">Metal-binding</keyword>
<evidence type="ECO:0000256" key="1">
    <source>
        <dbReference type="ARBA" id="ARBA00000900"/>
    </source>
</evidence>
<evidence type="ECO:0000313" key="16">
    <source>
        <dbReference type="Proteomes" id="UP001146793"/>
    </source>
</evidence>
<keyword evidence="10 13" id="KW-0472">Membrane</keyword>
<feature type="region of interest" description="Disordered" evidence="12">
    <location>
        <begin position="127"/>
        <end position="163"/>
    </location>
</feature>
<keyword evidence="8" id="KW-0833">Ubl conjugation pathway</keyword>
<dbReference type="GO" id="GO:0008270">
    <property type="term" value="F:zinc ion binding"/>
    <property type="evidence" value="ECO:0007669"/>
    <property type="project" value="UniProtKB-KW"/>
</dbReference>
<dbReference type="EC" id="2.3.2.27" evidence="4"/>
<evidence type="ECO:0000256" key="2">
    <source>
        <dbReference type="ARBA" id="ARBA00004308"/>
    </source>
</evidence>
<evidence type="ECO:0000256" key="3">
    <source>
        <dbReference type="ARBA" id="ARBA00004906"/>
    </source>
</evidence>
<evidence type="ECO:0000256" key="4">
    <source>
        <dbReference type="ARBA" id="ARBA00012483"/>
    </source>
</evidence>
<feature type="compositionally biased region" description="Polar residues" evidence="12">
    <location>
        <begin position="229"/>
        <end position="250"/>
    </location>
</feature>
<dbReference type="Pfam" id="PF00097">
    <property type="entry name" value="zf-C3HC4"/>
    <property type="match status" value="1"/>
</dbReference>
<name>A0AAV7ZMP0_9EUKA</name>
<dbReference type="PROSITE" id="PS00518">
    <property type="entry name" value="ZF_RING_1"/>
    <property type="match status" value="1"/>
</dbReference>
<organism evidence="15 16">
    <name type="scientific">Anaeramoeba flamelloides</name>
    <dbReference type="NCBI Taxonomy" id="1746091"/>
    <lineage>
        <taxon>Eukaryota</taxon>
        <taxon>Metamonada</taxon>
        <taxon>Anaeramoebidae</taxon>
        <taxon>Anaeramoeba</taxon>
    </lineage>
</organism>
<keyword evidence="5" id="KW-0808">Transferase</keyword>
<keyword evidence="13" id="KW-1133">Transmembrane helix</keyword>
<evidence type="ECO:0000256" key="6">
    <source>
        <dbReference type="ARBA" id="ARBA00022723"/>
    </source>
</evidence>
<comment type="subcellular location">
    <subcellularLocation>
        <location evidence="2">Endomembrane system</location>
    </subcellularLocation>
</comment>
<dbReference type="InterPro" id="IPR013083">
    <property type="entry name" value="Znf_RING/FYVE/PHD"/>
</dbReference>
<evidence type="ECO:0000256" key="10">
    <source>
        <dbReference type="ARBA" id="ARBA00023136"/>
    </source>
</evidence>
<evidence type="ECO:0000256" key="13">
    <source>
        <dbReference type="SAM" id="Phobius"/>
    </source>
</evidence>
<gene>
    <name evidence="15" type="ORF">M0812_12318</name>
</gene>
<reference evidence="15" key="1">
    <citation type="submission" date="2022-08" db="EMBL/GenBank/DDBJ databases">
        <title>Novel sulphate-reducing endosymbionts in the free-living metamonad Anaeramoeba.</title>
        <authorList>
            <person name="Jerlstrom-Hultqvist J."/>
            <person name="Cepicka I."/>
            <person name="Gallot-Lavallee L."/>
            <person name="Salas-Leiva D."/>
            <person name="Curtis B.A."/>
            <person name="Zahonova K."/>
            <person name="Pipaliya S."/>
            <person name="Dacks J."/>
            <person name="Roger A.J."/>
        </authorList>
    </citation>
    <scope>NUCLEOTIDE SEQUENCE</scope>
    <source>
        <strain evidence="15">Busselton2</strain>
    </source>
</reference>
<feature type="transmembrane region" description="Helical" evidence="13">
    <location>
        <begin position="346"/>
        <end position="364"/>
    </location>
</feature>
<feature type="compositionally biased region" description="Low complexity" evidence="12">
    <location>
        <begin position="278"/>
        <end position="289"/>
    </location>
</feature>
<dbReference type="EMBL" id="JANTQA010000026">
    <property type="protein sequence ID" value="KAJ3442580.1"/>
    <property type="molecule type" value="Genomic_DNA"/>
</dbReference>
<comment type="pathway">
    <text evidence="3">Protein modification; protein ubiquitination.</text>
</comment>
<dbReference type="SMART" id="SM00184">
    <property type="entry name" value="RING"/>
    <property type="match status" value="1"/>
</dbReference>
<feature type="domain" description="RING-type" evidence="14">
    <location>
        <begin position="172"/>
        <end position="210"/>
    </location>
</feature>
<dbReference type="GO" id="GO:0006511">
    <property type="term" value="P:ubiquitin-dependent protein catabolic process"/>
    <property type="evidence" value="ECO:0007669"/>
    <property type="project" value="InterPro"/>
</dbReference>
<evidence type="ECO:0000256" key="8">
    <source>
        <dbReference type="ARBA" id="ARBA00022786"/>
    </source>
</evidence>
<dbReference type="Proteomes" id="UP001146793">
    <property type="component" value="Unassembled WGS sequence"/>
</dbReference>
<dbReference type="GO" id="GO:0005783">
    <property type="term" value="C:endoplasmic reticulum"/>
    <property type="evidence" value="ECO:0007669"/>
    <property type="project" value="InterPro"/>
</dbReference>
<accession>A0AAV7ZMP0</accession>
<feature type="region of interest" description="Disordered" evidence="12">
    <location>
        <begin position="229"/>
        <end position="289"/>
    </location>
</feature>
<dbReference type="AlphaFoldDB" id="A0AAV7ZMP0"/>
<feature type="compositionally biased region" description="Basic residues" evidence="12">
    <location>
        <begin position="262"/>
        <end position="277"/>
    </location>
</feature>
<protein>
    <recommendedName>
        <fullName evidence="4">RING-type E3 ubiquitin transferase</fullName>
        <ecNumber evidence="4">2.3.2.27</ecNumber>
    </recommendedName>
</protein>
<dbReference type="PROSITE" id="PS50089">
    <property type="entry name" value="ZF_RING_2"/>
    <property type="match status" value="1"/>
</dbReference>
<keyword evidence="13" id="KW-0812">Transmembrane</keyword>
<keyword evidence="7 11" id="KW-0863">Zinc-finger</keyword>
<dbReference type="InterPro" id="IPR045103">
    <property type="entry name" value="RNF5/RNF185-like"/>
</dbReference>
<evidence type="ECO:0000256" key="12">
    <source>
        <dbReference type="SAM" id="MobiDB-lite"/>
    </source>
</evidence>
<dbReference type="InterPro" id="IPR001841">
    <property type="entry name" value="Znf_RING"/>
</dbReference>
<dbReference type="Gene3D" id="3.30.40.10">
    <property type="entry name" value="Zinc/RING finger domain, C3HC4 (zinc finger)"/>
    <property type="match status" value="1"/>
</dbReference>
<dbReference type="GO" id="GO:0061630">
    <property type="term" value="F:ubiquitin protein ligase activity"/>
    <property type="evidence" value="ECO:0007669"/>
    <property type="project" value="UniProtKB-EC"/>
</dbReference>
<dbReference type="InterPro" id="IPR017907">
    <property type="entry name" value="Znf_RING_CS"/>
</dbReference>